<feature type="region of interest" description="Disordered" evidence="5">
    <location>
        <begin position="363"/>
        <end position="402"/>
    </location>
</feature>
<accession>A0A161TPA2</accession>
<keyword evidence="3" id="KW-0418">Kinase</keyword>
<dbReference type="PROSITE" id="PS50109">
    <property type="entry name" value="HIS_KIN"/>
    <property type="match status" value="1"/>
</dbReference>
<dbReference type="Gene3D" id="1.10.287.130">
    <property type="match status" value="1"/>
</dbReference>
<dbReference type="Gene3D" id="3.30.565.10">
    <property type="entry name" value="Histidine kinase-like ATPase, C-terminal domain"/>
    <property type="match status" value="1"/>
</dbReference>
<dbReference type="OMA" id="AFRRICM"/>
<dbReference type="Gene3D" id="3.30.450.40">
    <property type="match status" value="1"/>
</dbReference>
<feature type="compositionally biased region" description="Polar residues" evidence="5">
    <location>
        <begin position="363"/>
        <end position="376"/>
    </location>
</feature>
<dbReference type="RefSeq" id="XP_018189541.1">
    <property type="nucleotide sequence ID" value="XM_018334847.1"/>
</dbReference>
<feature type="compositionally biased region" description="Low complexity" evidence="5">
    <location>
        <begin position="840"/>
        <end position="855"/>
    </location>
</feature>
<dbReference type="InterPro" id="IPR001789">
    <property type="entry name" value="Sig_transdc_resp-reg_receiver"/>
</dbReference>
<dbReference type="PRINTS" id="PR00344">
    <property type="entry name" value="BCTRLSENSOR"/>
</dbReference>
<dbReference type="InterPro" id="IPR003018">
    <property type="entry name" value="GAF"/>
</dbReference>
<dbReference type="PROSITE" id="PS50110">
    <property type="entry name" value="RESPONSE_REGULATORY"/>
    <property type="match status" value="1"/>
</dbReference>
<evidence type="ECO:0000259" key="6">
    <source>
        <dbReference type="PROSITE" id="PS50109"/>
    </source>
</evidence>
<dbReference type="SUPFAM" id="SSF47384">
    <property type="entry name" value="Homodimeric domain of signal transducing histidine kinase"/>
    <property type="match status" value="1"/>
</dbReference>
<gene>
    <name evidence="8" type="ORF">L228DRAFT_266356</name>
</gene>
<dbReference type="InterPro" id="IPR050956">
    <property type="entry name" value="2C_system_His_kinase"/>
</dbReference>
<dbReference type="SUPFAM" id="SSF55874">
    <property type="entry name" value="ATPase domain of HSP90 chaperone/DNA topoisomerase II/histidine kinase"/>
    <property type="match status" value="1"/>
</dbReference>
<dbReference type="Proteomes" id="UP000076632">
    <property type="component" value="Unassembled WGS sequence"/>
</dbReference>
<name>A0A161TPA2_XYLHT</name>
<dbReference type="SUPFAM" id="SSF55781">
    <property type="entry name" value="GAF domain-like"/>
    <property type="match status" value="1"/>
</dbReference>
<dbReference type="FunFam" id="3.30.450.40:FF:000083">
    <property type="entry name" value="Sensor histidine kinase/response regulator, putative (AFU_orthologue AFUA_4G00660)"/>
    <property type="match status" value="1"/>
</dbReference>
<evidence type="ECO:0000256" key="5">
    <source>
        <dbReference type="SAM" id="MobiDB-lite"/>
    </source>
</evidence>
<dbReference type="PANTHER" id="PTHR43719">
    <property type="entry name" value="TWO-COMPONENT HISTIDINE KINASE"/>
    <property type="match status" value="1"/>
</dbReference>
<evidence type="ECO:0000256" key="2">
    <source>
        <dbReference type="ARBA" id="ARBA00022679"/>
    </source>
</evidence>
<dbReference type="CDD" id="cd00082">
    <property type="entry name" value="HisKA"/>
    <property type="match status" value="1"/>
</dbReference>
<dbReference type="SMART" id="SM00448">
    <property type="entry name" value="REC"/>
    <property type="match status" value="1"/>
</dbReference>
<dbReference type="OrthoDB" id="303614at2759"/>
<feature type="region of interest" description="Disordered" evidence="5">
    <location>
        <begin position="835"/>
        <end position="861"/>
    </location>
</feature>
<feature type="region of interest" description="Disordered" evidence="5">
    <location>
        <begin position="229"/>
        <end position="283"/>
    </location>
</feature>
<proteinExistence type="predicted"/>
<dbReference type="Gene3D" id="3.40.50.2300">
    <property type="match status" value="1"/>
</dbReference>
<dbReference type="SMART" id="SM00388">
    <property type="entry name" value="HisKA"/>
    <property type="match status" value="1"/>
</dbReference>
<dbReference type="STRING" id="1328760.A0A161TPA2"/>
<reference evidence="8 9" key="1">
    <citation type="journal article" date="2016" name="Fungal Biol.">
        <title>The genome of Xylona heveae provides a window into fungal endophytism.</title>
        <authorList>
            <person name="Gazis R."/>
            <person name="Kuo A."/>
            <person name="Riley R."/>
            <person name="LaButti K."/>
            <person name="Lipzen A."/>
            <person name="Lin J."/>
            <person name="Amirebrahimi M."/>
            <person name="Hesse C.N."/>
            <person name="Spatafora J.W."/>
            <person name="Henrissat B."/>
            <person name="Hainaut M."/>
            <person name="Grigoriev I.V."/>
            <person name="Hibbett D.S."/>
        </authorList>
    </citation>
    <scope>NUCLEOTIDE SEQUENCE [LARGE SCALE GENOMIC DNA]</scope>
    <source>
        <strain evidence="8 9">TC161</strain>
    </source>
</reference>
<feature type="domain" description="Response regulatory" evidence="7">
    <location>
        <begin position="1165"/>
        <end position="1297"/>
    </location>
</feature>
<feature type="compositionally biased region" description="Polar residues" evidence="5">
    <location>
        <begin position="460"/>
        <end position="469"/>
    </location>
</feature>
<sequence length="1300" mass="141807">MASSAKSLDAVRARELYKYFRPDPNTSACHEGGLVASQATSPDTALTAYAQLVAWRLNCQRAMISLIDRETQYFVAESTKTLNFYDNSRHTDPADSLWLGCSSVSKEGRLCERTIALPPSNGDFPCFQITDLKEDPTFCNLPFVSGEPGFRFYAGTPITTNKGVNIGSLFVLDDKPHPPLDPLEIEFLGHMAMIIMQHMQLARDASERRRALQMQKGLSVFVESGSSLERGHMSRSTSYDDLSKAEKKSSTLENTRPSAEGLTAPPPSTGDIVNPQTTSSDDGALVEKKNANAQPPVLTENVVYKDPVQAATSQVPEAEETLSQTFSRAANILHESLFEGDGGVIFLSTKPGITGNDTYSRSGLETGDPATQTGDGTVSVGETPGSADNVSRATWGSGTTRDRSTDILGARFPRKGSSRSFIPVGEAMIASLVKRYPSGKLWLADEDGVASSSEEEATNGALSGPTSEEQLSRKARRRAKENILLKHFSGARSLLFVPLWDAKAGRWFSACFCWSLNPLTTFTYETEVLYTVAFGNCVMSEVSRLESMAADQSKTNFIGSISHELRSPLHGILASNEFLEQTKCDPFQQSLVETISACGKTLLDTINHVLDFSKINSLVKSERSARKPKYSKRHGRLAERGLIKSNQGPLNIVAEIDLAKVLEEVVCGIYAGHAFRDMSKEDQAYLSRGGTSAEGQIMNRSEPDVDIILDIAPHDWTFITQPGAFRRICMNLLGNALKYTEKGYVKVKLEATKLEDSSSQTKKEMVKLIVSDTGKGISSDYLRTKLFVPFSQENHLAPGTGLGLSIVKTVVQLLEGHIDVRSQIGKGSEFTITLPLSRGTSTNDSPSTTPSSTNSAPGAGATEPDVVAAVEEDGNGLSIGVLPPTLFSPGSSIQTRASSLIQDSMLNYITNWFHLNVVSNTPLNPPVSICIIDESMLSSFSAVTLNHMNNGLTPALLVLCRNGLQYSQTPKVFNDGRVIEYLTQPFGAQKLAKALLVLFSRLKEMSTIPTGLPISPETVEGNVVNISSVPSVSAAREMTEVVLDGSHVRLLDNGVALGREDSLNASRALDYHPPDYDDLPENKGKEFPFVAESTQQELDQASTEPAVSTYSTATTSAPFKDHPLAPQSISQVLHDPIQPSEEREESSERDDRTPTLSPSKSFSPKVLLVDDNQINLRLLRTFMKKRKYDLVDMAVDGFLAVEAAKKTCYDIIFMDISMPRLNGFEATSQIRELEEERRATHLRSDQAGPSPSPAFIIALTGLASSKDQKEAFEVGIDLFMTKPVVFKEVGKLLDNWEQNR</sequence>
<dbReference type="InterPro" id="IPR003594">
    <property type="entry name" value="HATPase_dom"/>
</dbReference>
<evidence type="ECO:0008006" key="10">
    <source>
        <dbReference type="Google" id="ProtNLM"/>
    </source>
</evidence>
<dbReference type="Pfam" id="PF00072">
    <property type="entry name" value="Response_reg"/>
    <property type="match status" value="1"/>
</dbReference>
<feature type="region of interest" description="Disordered" evidence="5">
    <location>
        <begin position="1094"/>
        <end position="1162"/>
    </location>
</feature>
<dbReference type="EMBL" id="KV407456">
    <property type="protein sequence ID" value="KZF23986.1"/>
    <property type="molecule type" value="Genomic_DNA"/>
</dbReference>
<dbReference type="InterPro" id="IPR036890">
    <property type="entry name" value="HATPase_C_sf"/>
</dbReference>
<evidence type="ECO:0000256" key="4">
    <source>
        <dbReference type="PROSITE-ProRule" id="PRU00169"/>
    </source>
</evidence>
<dbReference type="InterPro" id="IPR029016">
    <property type="entry name" value="GAF-like_dom_sf"/>
</dbReference>
<feature type="compositionally biased region" description="Low complexity" evidence="5">
    <location>
        <begin position="1106"/>
        <end position="1117"/>
    </location>
</feature>
<evidence type="ECO:0000313" key="9">
    <source>
        <dbReference type="Proteomes" id="UP000076632"/>
    </source>
</evidence>
<evidence type="ECO:0000313" key="8">
    <source>
        <dbReference type="EMBL" id="KZF23986.1"/>
    </source>
</evidence>
<keyword evidence="1 4" id="KW-0597">Phosphoprotein</keyword>
<feature type="modified residue" description="4-aspartylphosphate" evidence="4">
    <location>
        <position position="1215"/>
    </location>
</feature>
<dbReference type="InterPro" id="IPR036097">
    <property type="entry name" value="HisK_dim/P_sf"/>
</dbReference>
<keyword evidence="2" id="KW-0808">Transferase</keyword>
<dbReference type="InterPro" id="IPR011006">
    <property type="entry name" value="CheY-like_superfamily"/>
</dbReference>
<dbReference type="SMART" id="SM00387">
    <property type="entry name" value="HATPase_c"/>
    <property type="match status" value="1"/>
</dbReference>
<keyword evidence="9" id="KW-1185">Reference proteome</keyword>
<feature type="region of interest" description="Disordered" evidence="5">
    <location>
        <begin position="453"/>
        <end position="474"/>
    </location>
</feature>
<evidence type="ECO:0000259" key="7">
    <source>
        <dbReference type="PROSITE" id="PS50110"/>
    </source>
</evidence>
<dbReference type="GO" id="GO:0000155">
    <property type="term" value="F:phosphorelay sensor kinase activity"/>
    <property type="evidence" value="ECO:0007669"/>
    <property type="project" value="InterPro"/>
</dbReference>
<feature type="compositionally biased region" description="Polar residues" evidence="5">
    <location>
        <begin position="386"/>
        <end position="399"/>
    </location>
</feature>
<dbReference type="InterPro" id="IPR003661">
    <property type="entry name" value="HisK_dim/P_dom"/>
</dbReference>
<dbReference type="Pfam" id="PF02518">
    <property type="entry name" value="HATPase_c"/>
    <property type="match status" value="1"/>
</dbReference>
<dbReference type="SUPFAM" id="SSF52172">
    <property type="entry name" value="CheY-like"/>
    <property type="match status" value="1"/>
</dbReference>
<feature type="compositionally biased region" description="Basic and acidic residues" evidence="5">
    <location>
        <begin position="241"/>
        <end position="250"/>
    </location>
</feature>
<organism evidence="8 9">
    <name type="scientific">Xylona heveae (strain CBS 132557 / TC161)</name>
    <dbReference type="NCBI Taxonomy" id="1328760"/>
    <lineage>
        <taxon>Eukaryota</taxon>
        <taxon>Fungi</taxon>
        <taxon>Dikarya</taxon>
        <taxon>Ascomycota</taxon>
        <taxon>Pezizomycotina</taxon>
        <taxon>Xylonomycetes</taxon>
        <taxon>Xylonales</taxon>
        <taxon>Xylonaceae</taxon>
        <taxon>Xylona</taxon>
    </lineage>
</organism>
<dbReference type="InParanoid" id="A0A161TPA2"/>
<feature type="domain" description="Histidine kinase" evidence="6">
    <location>
        <begin position="560"/>
        <end position="838"/>
    </location>
</feature>
<feature type="compositionally biased region" description="Polar residues" evidence="5">
    <location>
        <begin position="1094"/>
        <end position="1105"/>
    </location>
</feature>
<dbReference type="FunFam" id="1.10.287.130:FF:000023">
    <property type="entry name" value="Sensor histidine kinase/response regulator, putative"/>
    <property type="match status" value="1"/>
</dbReference>
<evidence type="ECO:0000256" key="3">
    <source>
        <dbReference type="ARBA" id="ARBA00022777"/>
    </source>
</evidence>
<dbReference type="PANTHER" id="PTHR43719:SF28">
    <property type="entry name" value="PEROXIDE STRESS-ACTIVATED HISTIDINE KINASE MAK1-RELATED"/>
    <property type="match status" value="1"/>
</dbReference>
<dbReference type="Pfam" id="PF00512">
    <property type="entry name" value="HisKA"/>
    <property type="match status" value="1"/>
</dbReference>
<dbReference type="GeneID" id="28899984"/>
<dbReference type="InterPro" id="IPR004358">
    <property type="entry name" value="Sig_transdc_His_kin-like_C"/>
</dbReference>
<dbReference type="Pfam" id="PF01590">
    <property type="entry name" value="GAF"/>
    <property type="match status" value="1"/>
</dbReference>
<evidence type="ECO:0000256" key="1">
    <source>
        <dbReference type="ARBA" id="ARBA00022553"/>
    </source>
</evidence>
<protein>
    <recommendedName>
        <fullName evidence="10">Sensor histidine kinase/response regulator</fullName>
    </recommendedName>
</protein>
<dbReference type="InterPro" id="IPR005467">
    <property type="entry name" value="His_kinase_dom"/>
</dbReference>
<dbReference type="CDD" id="cd17546">
    <property type="entry name" value="REC_hyHK_CKI1_RcsC-like"/>
    <property type="match status" value="1"/>
</dbReference>